<sequence length="423" mass="48468">MFVADAVKAYRNRRSEPLILSVIRAIVAVLLLLGVMVYLGFLAKEISNGTPIVKNINHPVNEIRIPNARFCFQNDFDPNQYNFTVDCIFLYGNNKSNIFHGCQPWLQSLPPVDDCTVGYMFRSNGMMFSNTNETEPTNIQFMFNANLPLNVFIKDDCFDVNIVDPTFDPISSIYNFTDEENKYSDFDKNDTLSFDTSNANDYSLCPYEWMYLSYTVSINSAMTNDWKDVFGFKPMSNDRVVLNSVTEYHSKQYGVAPLAIMQMQPASYIEAQYIEERAHTVLQALGLIGGLYGSVAGIYIILFGQRNLDPFGFVQRYFFRHSVKERLVMAFRSSKSGLPLVNNDKLDNEPEAISERVRNLEALLTEYFIDAGYLEQLKEESQDGTWPKMFSISRLKDRQREQALPESRASSTESLEMEVRRAT</sequence>
<dbReference type="Proteomes" id="UP000268093">
    <property type="component" value="Unassembled WGS sequence"/>
</dbReference>
<feature type="transmembrane region" description="Helical" evidence="2">
    <location>
        <begin position="281"/>
        <end position="302"/>
    </location>
</feature>
<feature type="transmembrane region" description="Helical" evidence="2">
    <location>
        <begin position="18"/>
        <end position="41"/>
    </location>
</feature>
<reference evidence="3 4" key="1">
    <citation type="journal article" date="2018" name="New Phytol.">
        <title>Phylogenomics of Endogonaceae and evolution of mycorrhizas within Mucoromycota.</title>
        <authorList>
            <person name="Chang Y."/>
            <person name="Desiro A."/>
            <person name="Na H."/>
            <person name="Sandor L."/>
            <person name="Lipzen A."/>
            <person name="Clum A."/>
            <person name="Barry K."/>
            <person name="Grigoriev I.V."/>
            <person name="Martin F.M."/>
            <person name="Stajich J.E."/>
            <person name="Smith M.E."/>
            <person name="Bonito G."/>
            <person name="Spatafora J.W."/>
        </authorList>
    </citation>
    <scope>NUCLEOTIDE SEQUENCE [LARGE SCALE GENOMIC DNA]</scope>
    <source>
        <strain evidence="3 4">GMNB39</strain>
    </source>
</reference>
<name>A0A433CPK7_9FUNG</name>
<comment type="caution">
    <text evidence="3">The sequence shown here is derived from an EMBL/GenBank/DDBJ whole genome shotgun (WGS) entry which is preliminary data.</text>
</comment>
<evidence type="ECO:0000256" key="2">
    <source>
        <dbReference type="SAM" id="Phobius"/>
    </source>
</evidence>
<feature type="region of interest" description="Disordered" evidence="1">
    <location>
        <begin position="397"/>
        <end position="423"/>
    </location>
</feature>
<dbReference type="OrthoDB" id="5594682at2759"/>
<organism evidence="3 4">
    <name type="scientific">Jimgerdemannia flammicorona</name>
    <dbReference type="NCBI Taxonomy" id="994334"/>
    <lineage>
        <taxon>Eukaryota</taxon>
        <taxon>Fungi</taxon>
        <taxon>Fungi incertae sedis</taxon>
        <taxon>Mucoromycota</taxon>
        <taxon>Mucoromycotina</taxon>
        <taxon>Endogonomycetes</taxon>
        <taxon>Endogonales</taxon>
        <taxon>Endogonaceae</taxon>
        <taxon>Jimgerdemannia</taxon>
    </lineage>
</organism>
<keyword evidence="4" id="KW-1185">Reference proteome</keyword>
<keyword evidence="2" id="KW-0472">Membrane</keyword>
<keyword evidence="2" id="KW-0812">Transmembrane</keyword>
<protein>
    <submittedName>
        <fullName evidence="3">Uncharacterized protein</fullName>
    </submittedName>
</protein>
<proteinExistence type="predicted"/>
<keyword evidence="2" id="KW-1133">Transmembrane helix</keyword>
<accession>A0A433CPK7</accession>
<evidence type="ECO:0000256" key="1">
    <source>
        <dbReference type="SAM" id="MobiDB-lite"/>
    </source>
</evidence>
<evidence type="ECO:0000313" key="3">
    <source>
        <dbReference type="EMBL" id="RUP40424.1"/>
    </source>
</evidence>
<evidence type="ECO:0000313" key="4">
    <source>
        <dbReference type="Proteomes" id="UP000268093"/>
    </source>
</evidence>
<gene>
    <name evidence="3" type="ORF">BC936DRAFT_138326</name>
</gene>
<dbReference type="AlphaFoldDB" id="A0A433CPK7"/>
<dbReference type="EMBL" id="RBNI01012946">
    <property type="protein sequence ID" value="RUP40424.1"/>
    <property type="molecule type" value="Genomic_DNA"/>
</dbReference>